<dbReference type="RefSeq" id="WP_115992030.1">
    <property type="nucleotide sequence ID" value="NZ_QRDY01000003.1"/>
</dbReference>
<dbReference type="InterPro" id="IPR050266">
    <property type="entry name" value="AB_hydrolase_sf"/>
</dbReference>
<dbReference type="PRINTS" id="PR00793">
    <property type="entry name" value="PROAMNOPTASE"/>
</dbReference>
<dbReference type="Pfam" id="PF00561">
    <property type="entry name" value="Abhydrolase_1"/>
    <property type="match status" value="1"/>
</dbReference>
<dbReference type="Gene3D" id="3.40.50.1820">
    <property type="entry name" value="alpha/beta hydrolase"/>
    <property type="match status" value="1"/>
</dbReference>
<dbReference type="InterPro" id="IPR029058">
    <property type="entry name" value="AB_hydrolase_fold"/>
</dbReference>
<keyword evidence="5" id="KW-1185">Reference proteome</keyword>
<feature type="domain" description="AB hydrolase-1" evidence="3">
    <location>
        <begin position="21"/>
        <end position="259"/>
    </location>
</feature>
<comment type="similarity">
    <text evidence="1">Belongs to the peptidase S33 family.</text>
</comment>
<organism evidence="4 5">
    <name type="scientific">Cohnella lupini</name>
    <dbReference type="NCBI Taxonomy" id="1294267"/>
    <lineage>
        <taxon>Bacteria</taxon>
        <taxon>Bacillati</taxon>
        <taxon>Bacillota</taxon>
        <taxon>Bacilli</taxon>
        <taxon>Bacillales</taxon>
        <taxon>Paenibacillaceae</taxon>
        <taxon>Cohnella</taxon>
    </lineage>
</organism>
<evidence type="ECO:0000259" key="3">
    <source>
        <dbReference type="Pfam" id="PF00561"/>
    </source>
</evidence>
<evidence type="ECO:0000313" key="5">
    <source>
        <dbReference type="Proteomes" id="UP000256869"/>
    </source>
</evidence>
<evidence type="ECO:0000256" key="2">
    <source>
        <dbReference type="ARBA" id="ARBA00022801"/>
    </source>
</evidence>
<dbReference type="PANTHER" id="PTHR43798">
    <property type="entry name" value="MONOACYLGLYCEROL LIPASE"/>
    <property type="match status" value="1"/>
</dbReference>
<protein>
    <submittedName>
        <fullName evidence="4">Proline iminopeptidase</fullName>
    </submittedName>
</protein>
<dbReference type="SUPFAM" id="SSF53474">
    <property type="entry name" value="alpha/beta-Hydrolases"/>
    <property type="match status" value="1"/>
</dbReference>
<reference evidence="4 5" key="1">
    <citation type="submission" date="2018-07" db="EMBL/GenBank/DDBJ databases">
        <title>Genomic Encyclopedia of Type Strains, Phase III (KMG-III): the genomes of soil and plant-associated and newly described type strains.</title>
        <authorList>
            <person name="Whitman W."/>
        </authorList>
    </citation>
    <scope>NUCLEOTIDE SEQUENCE [LARGE SCALE GENOMIC DNA]</scope>
    <source>
        <strain evidence="4 5">CECT 8236</strain>
    </source>
</reference>
<dbReference type="OrthoDB" id="53505at2"/>
<dbReference type="GO" id="GO:0004177">
    <property type="term" value="F:aminopeptidase activity"/>
    <property type="evidence" value="ECO:0007669"/>
    <property type="project" value="UniProtKB-EC"/>
</dbReference>
<evidence type="ECO:0000256" key="1">
    <source>
        <dbReference type="ARBA" id="ARBA00010088"/>
    </source>
</evidence>
<proteinExistence type="inferred from homology"/>
<name>A0A3D9IS35_9BACL</name>
<keyword evidence="2" id="KW-0378">Hydrolase</keyword>
<dbReference type="InterPro" id="IPR000073">
    <property type="entry name" value="AB_hydrolase_1"/>
</dbReference>
<gene>
    <name evidence="4" type="ORF">DFP95_103167</name>
</gene>
<evidence type="ECO:0000313" key="4">
    <source>
        <dbReference type="EMBL" id="RED63926.1"/>
    </source>
</evidence>
<dbReference type="AlphaFoldDB" id="A0A3D9IS35"/>
<dbReference type="Proteomes" id="UP000256869">
    <property type="component" value="Unassembled WGS sequence"/>
</dbReference>
<sequence>MLKQLNINGVRLQVEDQGDGPAIITLHGGPGLGSRHDDANVFGAFASEGYRVVSYDQRGNGESDNAEPYSHEQFNADTEALREQLGLGKIIIAGGSYGGYLALEYALRYPQNVAGIVLRDTAPSNAYRYTAHERALKSGLPGVTQEMLDRIFNGEARDNEDFRAMYAAILPLYWVSFTQKDLDDHLNSIAFRYETHNWAFSRNQPHFNLVDRLRTIEAPTLILCGRHDWITPLEASEEMAREIPNSRLVVFEHSGHSPQNEEREKFLSEVRQFIGEIVSNH</sequence>
<dbReference type="PRINTS" id="PR00111">
    <property type="entry name" value="ABHYDROLASE"/>
</dbReference>
<dbReference type="PANTHER" id="PTHR43798:SF31">
    <property type="entry name" value="AB HYDROLASE SUPERFAMILY PROTEIN YCLE"/>
    <property type="match status" value="1"/>
</dbReference>
<dbReference type="EMBL" id="QRDY01000003">
    <property type="protein sequence ID" value="RED63926.1"/>
    <property type="molecule type" value="Genomic_DNA"/>
</dbReference>
<dbReference type="InterPro" id="IPR002410">
    <property type="entry name" value="Peptidase_S33"/>
</dbReference>
<dbReference type="GO" id="GO:0016020">
    <property type="term" value="C:membrane"/>
    <property type="evidence" value="ECO:0007669"/>
    <property type="project" value="TreeGrafter"/>
</dbReference>
<accession>A0A3D9IS35</accession>
<dbReference type="GO" id="GO:0006508">
    <property type="term" value="P:proteolysis"/>
    <property type="evidence" value="ECO:0007669"/>
    <property type="project" value="InterPro"/>
</dbReference>
<comment type="caution">
    <text evidence="4">The sequence shown here is derived from an EMBL/GenBank/DDBJ whole genome shotgun (WGS) entry which is preliminary data.</text>
</comment>